<keyword evidence="4 6" id="KW-1133">Transmembrane helix</keyword>
<evidence type="ECO:0000256" key="6">
    <source>
        <dbReference type="SAM" id="Phobius"/>
    </source>
</evidence>
<dbReference type="AlphaFoldDB" id="A0AAV8VPA8"/>
<comment type="caution">
    <text evidence="7">The sequence shown here is derived from an EMBL/GenBank/DDBJ whole genome shotgun (WGS) entry which is preliminary data.</text>
</comment>
<name>A0AAV8VPA8_9CUCU</name>
<proteinExistence type="inferred from homology"/>
<reference evidence="7 8" key="1">
    <citation type="journal article" date="2023" name="Insect Mol. Biol.">
        <title>Genome sequencing provides insights into the evolution of gene families encoding plant cell wall-degrading enzymes in longhorned beetles.</title>
        <authorList>
            <person name="Shin N.R."/>
            <person name="Okamura Y."/>
            <person name="Kirsch R."/>
            <person name="Pauchet Y."/>
        </authorList>
    </citation>
    <scope>NUCLEOTIDE SEQUENCE [LARGE SCALE GENOMIC DNA]</scope>
    <source>
        <strain evidence="7">EAD_L_NR</strain>
    </source>
</reference>
<keyword evidence="3 6" id="KW-0812">Transmembrane</keyword>
<dbReference type="PANTHER" id="PTHR43461">
    <property type="entry name" value="TRANSMEMBRANE PROTEIN 256"/>
    <property type="match status" value="1"/>
</dbReference>
<feature type="transmembrane region" description="Helical" evidence="6">
    <location>
        <begin position="113"/>
        <end position="134"/>
    </location>
</feature>
<keyword evidence="8" id="KW-1185">Reference proteome</keyword>
<evidence type="ECO:0000256" key="4">
    <source>
        <dbReference type="ARBA" id="ARBA00022989"/>
    </source>
</evidence>
<comment type="similarity">
    <text evidence="2">Belongs to the TMEM256 family.</text>
</comment>
<dbReference type="InterPro" id="IPR038606">
    <property type="entry name" value="To_sf"/>
</dbReference>
<dbReference type="InterPro" id="IPR010562">
    <property type="entry name" value="Haemolymph_juvenile_hormone-bd"/>
</dbReference>
<dbReference type="Pfam" id="PF04241">
    <property type="entry name" value="DUF423"/>
    <property type="match status" value="1"/>
</dbReference>
<organism evidence="7 8">
    <name type="scientific">Exocentrus adspersus</name>
    <dbReference type="NCBI Taxonomy" id="1586481"/>
    <lineage>
        <taxon>Eukaryota</taxon>
        <taxon>Metazoa</taxon>
        <taxon>Ecdysozoa</taxon>
        <taxon>Arthropoda</taxon>
        <taxon>Hexapoda</taxon>
        <taxon>Insecta</taxon>
        <taxon>Pterygota</taxon>
        <taxon>Neoptera</taxon>
        <taxon>Endopterygota</taxon>
        <taxon>Coleoptera</taxon>
        <taxon>Polyphaga</taxon>
        <taxon>Cucujiformia</taxon>
        <taxon>Chrysomeloidea</taxon>
        <taxon>Cerambycidae</taxon>
        <taxon>Lamiinae</taxon>
        <taxon>Acanthocinini</taxon>
        <taxon>Exocentrus</taxon>
    </lineage>
</organism>
<evidence type="ECO:0000313" key="8">
    <source>
        <dbReference type="Proteomes" id="UP001159042"/>
    </source>
</evidence>
<dbReference type="EMBL" id="JANEYG010000044">
    <property type="protein sequence ID" value="KAJ8916173.1"/>
    <property type="molecule type" value="Genomic_DNA"/>
</dbReference>
<gene>
    <name evidence="7" type="ORF">NQ315_016312</name>
</gene>
<evidence type="ECO:0000256" key="2">
    <source>
        <dbReference type="ARBA" id="ARBA00006208"/>
    </source>
</evidence>
<comment type="subcellular location">
    <subcellularLocation>
        <location evidence="1">Membrane</location>
        <topology evidence="1">Multi-pass membrane protein</topology>
    </subcellularLocation>
</comment>
<dbReference type="InterPro" id="IPR006696">
    <property type="entry name" value="DUF423"/>
</dbReference>
<evidence type="ECO:0000313" key="7">
    <source>
        <dbReference type="EMBL" id="KAJ8916173.1"/>
    </source>
</evidence>
<dbReference type="Gene3D" id="3.15.10.30">
    <property type="entry name" value="Haemolymph juvenile hormone binding protein"/>
    <property type="match status" value="1"/>
</dbReference>
<dbReference type="Pfam" id="PF06585">
    <property type="entry name" value="JHBP"/>
    <property type="match status" value="1"/>
</dbReference>
<feature type="transmembrane region" description="Helical" evidence="6">
    <location>
        <begin position="54"/>
        <end position="73"/>
    </location>
</feature>
<feature type="transmembrane region" description="Helical" evidence="6">
    <location>
        <begin position="162"/>
        <end position="185"/>
    </location>
</feature>
<sequence length="385" mass="41723">MGIYDFVNYVVYDNPVSKSVTHLIKSSKPPPIPSVTVITEKVPLWKLAAENGPFIRIAGLMGASAVILGAYGAHRAYPKDKAQELKPIFETANRFHFFHSLALLGVPMCRSPMLVGTLLISGTVLFSGTCYYHAFSGENKFGKLAPIGGVYYLHDERLIENGTYACVLFQISMMKFLVVLVLALVGAIAAPADDVDVAGDVKKVIEEILDALPEPLVDAKDQSVSLDLGFEKLDFNFSKILLSGIKALDITTLDYDKETGRLDYVLTLKDVEFDLEFDLVLAGVLDADNAPIIKLGLNGLELGGYAVVDTSSSPHKVTDFQLLVTLDGAEVDLTGILNDDALTDKLNNLLGEQLPTIVNDIAKQLEPALSPLIKSIINIIIRATS</sequence>
<evidence type="ECO:0000256" key="1">
    <source>
        <dbReference type="ARBA" id="ARBA00004141"/>
    </source>
</evidence>
<protein>
    <submittedName>
        <fullName evidence="7">Uncharacterized protein</fullName>
    </submittedName>
</protein>
<keyword evidence="5 6" id="KW-0472">Membrane</keyword>
<dbReference type="GO" id="GO:0016020">
    <property type="term" value="C:membrane"/>
    <property type="evidence" value="ECO:0007669"/>
    <property type="project" value="UniProtKB-SubCell"/>
</dbReference>
<evidence type="ECO:0000256" key="5">
    <source>
        <dbReference type="ARBA" id="ARBA00023136"/>
    </source>
</evidence>
<dbReference type="PANTHER" id="PTHR43461:SF1">
    <property type="entry name" value="TRANSMEMBRANE PROTEIN 256"/>
    <property type="match status" value="1"/>
</dbReference>
<dbReference type="Proteomes" id="UP001159042">
    <property type="component" value="Unassembled WGS sequence"/>
</dbReference>
<evidence type="ECO:0000256" key="3">
    <source>
        <dbReference type="ARBA" id="ARBA00022692"/>
    </source>
</evidence>
<accession>A0AAV8VPA8</accession>